<feature type="region of interest" description="Disordered" evidence="1">
    <location>
        <begin position="473"/>
        <end position="509"/>
    </location>
</feature>
<comment type="caution">
    <text evidence="2">The sequence shown here is derived from an EMBL/GenBank/DDBJ whole genome shotgun (WGS) entry which is preliminary data.</text>
</comment>
<protein>
    <submittedName>
        <fullName evidence="2">Uncharacterized protein</fullName>
    </submittedName>
</protein>
<feature type="compositionally biased region" description="Low complexity" evidence="1">
    <location>
        <begin position="685"/>
        <end position="709"/>
    </location>
</feature>
<feature type="compositionally biased region" description="Polar residues" evidence="1">
    <location>
        <begin position="592"/>
        <end position="602"/>
    </location>
</feature>
<feature type="compositionally biased region" description="Polar residues" evidence="1">
    <location>
        <begin position="252"/>
        <end position="265"/>
    </location>
</feature>
<name>A0AAD5W100_9AGAR</name>
<evidence type="ECO:0000256" key="1">
    <source>
        <dbReference type="SAM" id="MobiDB-lite"/>
    </source>
</evidence>
<dbReference type="Proteomes" id="UP001213000">
    <property type="component" value="Unassembled WGS sequence"/>
</dbReference>
<feature type="compositionally biased region" description="Polar residues" evidence="1">
    <location>
        <begin position="408"/>
        <end position="419"/>
    </location>
</feature>
<feature type="region of interest" description="Disordered" evidence="1">
    <location>
        <begin position="540"/>
        <end position="564"/>
    </location>
</feature>
<evidence type="ECO:0000313" key="3">
    <source>
        <dbReference type="Proteomes" id="UP001213000"/>
    </source>
</evidence>
<feature type="compositionally biased region" description="Polar residues" evidence="1">
    <location>
        <begin position="197"/>
        <end position="208"/>
    </location>
</feature>
<accession>A0AAD5W100</accession>
<feature type="compositionally biased region" description="Polar residues" evidence="1">
    <location>
        <begin position="669"/>
        <end position="680"/>
    </location>
</feature>
<feature type="region of interest" description="Disordered" evidence="1">
    <location>
        <begin position="627"/>
        <end position="735"/>
    </location>
</feature>
<dbReference type="EMBL" id="JANIEX010000083">
    <property type="protein sequence ID" value="KAJ3574019.1"/>
    <property type="molecule type" value="Genomic_DNA"/>
</dbReference>
<feature type="region of interest" description="Disordered" evidence="1">
    <location>
        <begin position="580"/>
        <end position="610"/>
    </location>
</feature>
<dbReference type="AlphaFoldDB" id="A0AAD5W100"/>
<evidence type="ECO:0000313" key="2">
    <source>
        <dbReference type="EMBL" id="KAJ3574019.1"/>
    </source>
</evidence>
<feature type="region of interest" description="Disordered" evidence="1">
    <location>
        <begin position="180"/>
        <end position="338"/>
    </location>
</feature>
<feature type="compositionally biased region" description="Basic and acidic residues" evidence="1">
    <location>
        <begin position="31"/>
        <end position="46"/>
    </location>
</feature>
<feature type="region of interest" description="Disordered" evidence="1">
    <location>
        <begin position="1"/>
        <end position="54"/>
    </location>
</feature>
<feature type="compositionally biased region" description="Polar residues" evidence="1">
    <location>
        <begin position="19"/>
        <end position="30"/>
    </location>
</feature>
<feature type="compositionally biased region" description="Low complexity" evidence="1">
    <location>
        <begin position="473"/>
        <end position="486"/>
    </location>
</feature>
<keyword evidence="3" id="KW-1185">Reference proteome</keyword>
<feature type="compositionally biased region" description="Polar residues" evidence="1">
    <location>
        <begin position="640"/>
        <end position="655"/>
    </location>
</feature>
<feature type="compositionally biased region" description="Low complexity" evidence="1">
    <location>
        <begin position="277"/>
        <end position="291"/>
    </location>
</feature>
<reference evidence="2" key="1">
    <citation type="submission" date="2022-07" db="EMBL/GenBank/DDBJ databases">
        <title>Genome Sequence of Leucocoprinus birnbaumii.</title>
        <authorList>
            <person name="Buettner E."/>
        </authorList>
    </citation>
    <scope>NUCLEOTIDE SEQUENCE</scope>
    <source>
        <strain evidence="2">VT141</strain>
    </source>
</reference>
<sequence length="735" mass="78266">MAANRPRPSLINLFDPLANSANNGETPSTPQRREATSEPSDADKENVNSNNPFNTLTMSMFANKIIKPSPHPQPAPLRRRLVDIGDMTLEDASLPDLLLDESIEDAFSVSFEHSPEEDENATLSFRDMVKAATPLRNLKTISESSTWGPSSMARMPLADLILAQATATPLPEASNEFLSLEGPSQRPVLKGSAVERVSSNEPKPQSATMVDMASGLTATPDRIPLPPSPAMTENGNEGRDTHVLSAPERIPSETNTRLETPNPDTSPDDLSPTANISDSTDPSDASSADTSVPITVLHSSPPSSPPMSPSLEPESKPEIADTLSPLPPSTLRLRPPTIAPENRVSVDLHASFQMHMESEEMSFDLLSDKVSFLTAQGGLESFLTTNEDDPSFDMEAERVRMEKALNTQIDAQSVDNVPTNHDVVPNEVPNPPSTPSQSTNNASKSTGANHRTLRKRLSIPIAVSSPRLIDVSPVSKSPLVKPSFSPQRSPVHSTGPVFAPPSTLSTRRRSIHFSTPKQARESAVPEMPIAAPVPKIVRRSRPDGHARTESTPIVTASAAKPERKSSLELGAGLRQLGSSVINPLKTRKPVQIQETPQRTSTEMAPPPSGAAARLRTLAPRSSLTALAQSSGLNARRVLTSEGSQSKSTAPRTSTMGPPPSVGPRRVLVPSSSSLTATQPRPSVGATPSSKVSTKTSTTASASTLPSKAARFSLTSRLPAPRSSKAGSVPTLRRAT</sequence>
<feature type="region of interest" description="Disordered" evidence="1">
    <location>
        <begin position="408"/>
        <end position="453"/>
    </location>
</feature>
<proteinExistence type="predicted"/>
<gene>
    <name evidence="2" type="ORF">NP233_g2046</name>
</gene>
<organism evidence="2 3">
    <name type="scientific">Leucocoprinus birnbaumii</name>
    <dbReference type="NCBI Taxonomy" id="56174"/>
    <lineage>
        <taxon>Eukaryota</taxon>
        <taxon>Fungi</taxon>
        <taxon>Dikarya</taxon>
        <taxon>Basidiomycota</taxon>
        <taxon>Agaricomycotina</taxon>
        <taxon>Agaricomycetes</taxon>
        <taxon>Agaricomycetidae</taxon>
        <taxon>Agaricales</taxon>
        <taxon>Agaricineae</taxon>
        <taxon>Agaricaceae</taxon>
        <taxon>Leucocoprinus</taxon>
    </lineage>
</organism>